<dbReference type="Proteomes" id="UP001140949">
    <property type="component" value="Unassembled WGS sequence"/>
</dbReference>
<keyword evidence="1" id="KW-0808">Transferase</keyword>
<dbReference type="GO" id="GO:0016301">
    <property type="term" value="F:kinase activity"/>
    <property type="evidence" value="ECO:0007669"/>
    <property type="project" value="UniProtKB-KW"/>
</dbReference>
<dbReference type="EMBL" id="JANAVB010044216">
    <property type="protein sequence ID" value="KAJ6792075.1"/>
    <property type="molecule type" value="Genomic_DNA"/>
</dbReference>
<gene>
    <name evidence="1" type="ORF">M6B38_243000</name>
</gene>
<keyword evidence="2" id="KW-1185">Reference proteome</keyword>
<comment type="caution">
    <text evidence="1">The sequence shown here is derived from an EMBL/GenBank/DDBJ whole genome shotgun (WGS) entry which is preliminary data.</text>
</comment>
<reference evidence="1" key="1">
    <citation type="journal article" date="2023" name="GigaByte">
        <title>Genome assembly of the bearded iris, Iris pallida Lam.</title>
        <authorList>
            <person name="Bruccoleri R.E."/>
            <person name="Oakeley E.J."/>
            <person name="Faust A.M.E."/>
            <person name="Altorfer M."/>
            <person name="Dessus-Babus S."/>
            <person name="Burckhardt D."/>
            <person name="Oertli M."/>
            <person name="Naumann U."/>
            <person name="Petersen F."/>
            <person name="Wong J."/>
        </authorList>
    </citation>
    <scope>NUCLEOTIDE SEQUENCE</scope>
    <source>
        <strain evidence="1">GSM-AAB239-AS_SAM_17_03QT</strain>
    </source>
</reference>
<evidence type="ECO:0000313" key="2">
    <source>
        <dbReference type="Proteomes" id="UP001140949"/>
    </source>
</evidence>
<accession>A0AAX6DK17</accession>
<keyword evidence="1" id="KW-0675">Receptor</keyword>
<dbReference type="AlphaFoldDB" id="A0AAX6DK17"/>
<sequence length="60" mass="6731">MSCAQATIPREHNTLSGWASSRSDVTCPLASTNTTDNPSCPSRAWEDDGYMFRWCNYNRA</sequence>
<organism evidence="1 2">
    <name type="scientific">Iris pallida</name>
    <name type="common">Sweet iris</name>
    <dbReference type="NCBI Taxonomy" id="29817"/>
    <lineage>
        <taxon>Eukaryota</taxon>
        <taxon>Viridiplantae</taxon>
        <taxon>Streptophyta</taxon>
        <taxon>Embryophyta</taxon>
        <taxon>Tracheophyta</taxon>
        <taxon>Spermatophyta</taxon>
        <taxon>Magnoliopsida</taxon>
        <taxon>Liliopsida</taxon>
        <taxon>Asparagales</taxon>
        <taxon>Iridaceae</taxon>
        <taxon>Iridoideae</taxon>
        <taxon>Irideae</taxon>
        <taxon>Iris</taxon>
    </lineage>
</organism>
<reference evidence="1" key="2">
    <citation type="submission" date="2023-04" db="EMBL/GenBank/DDBJ databases">
        <authorList>
            <person name="Bruccoleri R.E."/>
            <person name="Oakeley E.J."/>
            <person name="Faust A.-M."/>
            <person name="Dessus-Babus S."/>
            <person name="Altorfer M."/>
            <person name="Burckhardt D."/>
            <person name="Oertli M."/>
            <person name="Naumann U."/>
            <person name="Petersen F."/>
            <person name="Wong J."/>
        </authorList>
    </citation>
    <scope>NUCLEOTIDE SEQUENCE</scope>
    <source>
        <strain evidence="1">GSM-AAB239-AS_SAM_17_03QT</strain>
        <tissue evidence="1">Leaf</tissue>
    </source>
</reference>
<evidence type="ECO:0000313" key="1">
    <source>
        <dbReference type="EMBL" id="KAJ6792075.1"/>
    </source>
</evidence>
<protein>
    <submittedName>
        <fullName evidence="1">Proline-rich receptor-like protein kinase PERK2</fullName>
    </submittedName>
</protein>
<keyword evidence="1" id="KW-0418">Kinase</keyword>
<proteinExistence type="predicted"/>
<name>A0AAX6DK17_IRIPA</name>